<reference evidence="1 2" key="1">
    <citation type="submission" date="2020-06" db="EMBL/GenBank/DDBJ databases">
        <title>High-quality draft genome of sulfate reducer Desulfobacter latus type strain AcrS2 isolated from marine sediment.</title>
        <authorList>
            <person name="Hoppe M."/>
            <person name="Larsen C.K."/>
            <person name="Marshall I.P.G."/>
            <person name="Schramm A."/>
            <person name="Marietou A.G."/>
        </authorList>
    </citation>
    <scope>NUCLEOTIDE SEQUENCE [LARGE SCALE GENOMIC DNA]</scope>
    <source>
        <strain evidence="1 2">AcRS2</strain>
    </source>
</reference>
<organism evidence="1 2">
    <name type="scientific">Desulfobacter latus</name>
    <dbReference type="NCBI Taxonomy" id="2292"/>
    <lineage>
        <taxon>Bacteria</taxon>
        <taxon>Pseudomonadati</taxon>
        <taxon>Thermodesulfobacteriota</taxon>
        <taxon>Desulfobacteria</taxon>
        <taxon>Desulfobacterales</taxon>
        <taxon>Desulfobacteraceae</taxon>
        <taxon>Desulfobacter</taxon>
    </lineage>
</organism>
<accession>A0A850T6I6</accession>
<protein>
    <recommendedName>
        <fullName evidence="3">UDP-2,4-diacetamido-2,4, 6-trideoxy-beta-L-altropyranose hydrolase</fullName>
    </recommendedName>
</protein>
<dbReference type="EMBL" id="JACADJ010000021">
    <property type="protein sequence ID" value="NWH04972.1"/>
    <property type="molecule type" value="Genomic_DNA"/>
</dbReference>
<gene>
    <name evidence="1" type="ORF">HXW94_08250</name>
</gene>
<sequence length="335" mass="38523">MITMKTDTLLRTCFKTQLPDRLIIRVDSGAKEGLSFGHLSRCITLANRLKHMNKTIILFIMANYPEGVEFARQNGMDVKTIPIDTPPKETENFWYKEIKRFKPDWTFIDLPYPGDYDPICSKIKQFGSKVLFIDDTRFINVNADIILNTSVLAPKKMRIRQTDTRYYLGPDFFFFDSPDFIPQKKDKLQVIVSFGGSDPAELSRRVIHVITNTQFSQPFDLSLVLGPGYKKLHPAAVQTFKTNEKINIIDSPKNIYPYFMVSDLAICAGGRTLYELNELGTPALAIASIHHEKEVVKQFLKNRIISEGLVNWNEKKFICAFARDLKRISKDRQQL</sequence>
<evidence type="ECO:0008006" key="3">
    <source>
        <dbReference type="Google" id="ProtNLM"/>
    </source>
</evidence>
<comment type="caution">
    <text evidence="1">The sequence shown here is derived from an EMBL/GenBank/DDBJ whole genome shotgun (WGS) entry which is preliminary data.</text>
</comment>
<dbReference type="PANTHER" id="PTHR21015:SF22">
    <property type="entry name" value="GLYCOSYLTRANSFERASE"/>
    <property type="match status" value="1"/>
</dbReference>
<proteinExistence type="predicted"/>
<dbReference type="Gene3D" id="3.40.50.11190">
    <property type="match status" value="1"/>
</dbReference>
<dbReference type="Proteomes" id="UP000553343">
    <property type="component" value="Unassembled WGS sequence"/>
</dbReference>
<dbReference type="SUPFAM" id="SSF53756">
    <property type="entry name" value="UDP-Glycosyltransferase/glycogen phosphorylase"/>
    <property type="match status" value="1"/>
</dbReference>
<dbReference type="PANTHER" id="PTHR21015">
    <property type="entry name" value="UDP-N-ACETYLGLUCOSAMINE--N-ACETYLMURAMYL-(PENTAPEPTIDE) PYROPHOSPHORYL-UNDECAPRENOL N-ACETYLGLUCOSAMINE TRANSFERASE 1"/>
    <property type="match status" value="1"/>
</dbReference>
<name>A0A850T6I6_9BACT</name>
<evidence type="ECO:0000313" key="2">
    <source>
        <dbReference type="Proteomes" id="UP000553343"/>
    </source>
</evidence>
<evidence type="ECO:0000313" key="1">
    <source>
        <dbReference type="EMBL" id="NWH04972.1"/>
    </source>
</evidence>
<dbReference type="GO" id="GO:0016757">
    <property type="term" value="F:glycosyltransferase activity"/>
    <property type="evidence" value="ECO:0007669"/>
    <property type="project" value="TreeGrafter"/>
</dbReference>
<dbReference type="AlphaFoldDB" id="A0A850T6I6"/>
<keyword evidence="2" id="KW-1185">Reference proteome</keyword>
<dbReference type="Gene3D" id="3.40.50.2000">
    <property type="entry name" value="Glycogen Phosphorylase B"/>
    <property type="match status" value="1"/>
</dbReference>